<gene>
    <name evidence="1" type="ORF">SCALOS_LOCUS9272</name>
</gene>
<sequence length="258" mass="29740">LPPYSGDEDDRSDGSIWDNDVHEFYDEDNHHQTQETYSEAEELYVGSYEDGIGLSDDVKHLDEQMEQNDLPSDKLSDLREDIFNEDSLNDINDFVENLDESSFYDQTFDNDKIIKSEIDTETSETNEQNTSKVSKEFEEDVDVETSEINEQNTSKVSKEFEEDVDAETSETNEQNTPKVLKELEEDVDDNIPSTTEFDDGKEYDFSSVYDSKENDLFAPIDDEWAAEYTASELDPTINDNEIIVSPGKRERPYTNDNE</sequence>
<evidence type="ECO:0000313" key="2">
    <source>
        <dbReference type="Proteomes" id="UP000789860"/>
    </source>
</evidence>
<comment type="caution">
    <text evidence="1">The sequence shown here is derived from an EMBL/GenBank/DDBJ whole genome shotgun (WGS) entry which is preliminary data.</text>
</comment>
<feature type="non-terminal residue" evidence="1">
    <location>
        <position position="258"/>
    </location>
</feature>
<protein>
    <submittedName>
        <fullName evidence="1">11100_t:CDS:1</fullName>
    </submittedName>
</protein>
<organism evidence="1 2">
    <name type="scientific">Scutellospora calospora</name>
    <dbReference type="NCBI Taxonomy" id="85575"/>
    <lineage>
        <taxon>Eukaryota</taxon>
        <taxon>Fungi</taxon>
        <taxon>Fungi incertae sedis</taxon>
        <taxon>Mucoromycota</taxon>
        <taxon>Glomeromycotina</taxon>
        <taxon>Glomeromycetes</taxon>
        <taxon>Diversisporales</taxon>
        <taxon>Gigasporaceae</taxon>
        <taxon>Scutellospora</taxon>
    </lineage>
</organism>
<feature type="non-terminal residue" evidence="1">
    <location>
        <position position="1"/>
    </location>
</feature>
<keyword evidence="2" id="KW-1185">Reference proteome</keyword>
<dbReference type="EMBL" id="CAJVPM010027954">
    <property type="protein sequence ID" value="CAG8668055.1"/>
    <property type="molecule type" value="Genomic_DNA"/>
</dbReference>
<evidence type="ECO:0000313" key="1">
    <source>
        <dbReference type="EMBL" id="CAG8668055.1"/>
    </source>
</evidence>
<name>A0ACA9NN90_9GLOM</name>
<dbReference type="Proteomes" id="UP000789860">
    <property type="component" value="Unassembled WGS sequence"/>
</dbReference>
<reference evidence="1" key="1">
    <citation type="submission" date="2021-06" db="EMBL/GenBank/DDBJ databases">
        <authorList>
            <person name="Kallberg Y."/>
            <person name="Tangrot J."/>
            <person name="Rosling A."/>
        </authorList>
    </citation>
    <scope>NUCLEOTIDE SEQUENCE</scope>
    <source>
        <strain evidence="1">AU212A</strain>
    </source>
</reference>
<proteinExistence type="predicted"/>
<accession>A0ACA9NN90</accession>